<dbReference type="InterPro" id="IPR036390">
    <property type="entry name" value="WH_DNA-bd_sf"/>
</dbReference>
<dbReference type="InterPro" id="IPR011711">
    <property type="entry name" value="GntR_C"/>
</dbReference>
<accession>F4C1L5</accession>
<dbReference type="Pfam" id="PF00392">
    <property type="entry name" value="GntR"/>
    <property type="match status" value="1"/>
</dbReference>
<keyword evidence="1" id="KW-0805">Transcription regulation</keyword>
<dbReference type="Gene3D" id="1.20.120.530">
    <property type="entry name" value="GntR ligand-binding domain-like"/>
    <property type="match status" value="1"/>
</dbReference>
<dbReference type="STRING" id="743722.Sph21_2741"/>
<dbReference type="InterPro" id="IPR000524">
    <property type="entry name" value="Tscrpt_reg_HTH_GntR"/>
</dbReference>
<dbReference type="EMBL" id="CP002584">
    <property type="protein sequence ID" value="ADZ79288.1"/>
    <property type="molecule type" value="Genomic_DNA"/>
</dbReference>
<evidence type="ECO:0000259" key="4">
    <source>
        <dbReference type="PROSITE" id="PS50949"/>
    </source>
</evidence>
<dbReference type="OrthoDB" id="1040417at2"/>
<name>F4C1L5_SPHS2</name>
<dbReference type="PRINTS" id="PR00035">
    <property type="entry name" value="HTHGNTR"/>
</dbReference>
<dbReference type="eggNOG" id="COG2186">
    <property type="taxonomic scope" value="Bacteria"/>
</dbReference>
<dbReference type="HOGENOM" id="CLU_017584_9_3_10"/>
<evidence type="ECO:0000256" key="3">
    <source>
        <dbReference type="ARBA" id="ARBA00023163"/>
    </source>
</evidence>
<reference evidence="5" key="1">
    <citation type="submission" date="2011-03" db="EMBL/GenBank/DDBJ databases">
        <title>Complete sequence of Sphingobacterium sp. 21.</title>
        <authorList>
            <consortium name="US DOE Joint Genome Institute"/>
            <person name="Lucas S."/>
            <person name="Copeland A."/>
            <person name="Lapidus A."/>
            <person name="Cheng J.-F."/>
            <person name="Goodwin L."/>
            <person name="Pitluck S."/>
            <person name="Davenport K."/>
            <person name="Detter J.C."/>
            <person name="Han C."/>
            <person name="Tapia R."/>
            <person name="Land M."/>
            <person name="Hauser L."/>
            <person name="Kyrpides N."/>
            <person name="Ivanova N."/>
            <person name="Ovchinnikova G."/>
            <person name="Pagani I."/>
            <person name="Siebers A.K."/>
            <person name="Allgaier M."/>
            <person name="Thelen M.P."/>
            <person name="Hugenholtz P."/>
            <person name="Woyke T."/>
        </authorList>
    </citation>
    <scope>NUCLEOTIDE SEQUENCE</scope>
    <source>
        <strain evidence="5">21</strain>
    </source>
</reference>
<dbReference type="CDD" id="cd07377">
    <property type="entry name" value="WHTH_GntR"/>
    <property type="match status" value="1"/>
</dbReference>
<proteinExistence type="predicted"/>
<dbReference type="InterPro" id="IPR008920">
    <property type="entry name" value="TF_FadR/GntR_C"/>
</dbReference>
<keyword evidence="3" id="KW-0804">Transcription</keyword>
<evidence type="ECO:0000256" key="2">
    <source>
        <dbReference type="ARBA" id="ARBA00023125"/>
    </source>
</evidence>
<organism evidence="5">
    <name type="scientific">Sphingobacterium sp. (strain 21)</name>
    <dbReference type="NCBI Taxonomy" id="743722"/>
    <lineage>
        <taxon>Bacteria</taxon>
        <taxon>Pseudomonadati</taxon>
        <taxon>Bacteroidota</taxon>
        <taxon>Sphingobacteriia</taxon>
        <taxon>Sphingobacteriales</taxon>
        <taxon>Sphingobacteriaceae</taxon>
        <taxon>Sphingobacterium</taxon>
    </lineage>
</organism>
<dbReference type="KEGG" id="shg:Sph21_2741"/>
<dbReference type="Pfam" id="PF07729">
    <property type="entry name" value="FCD"/>
    <property type="match status" value="1"/>
</dbReference>
<dbReference type="PATRIC" id="fig|743722.3.peg.2935"/>
<evidence type="ECO:0000313" key="5">
    <source>
        <dbReference type="EMBL" id="ADZ79288.1"/>
    </source>
</evidence>
<dbReference type="PANTHER" id="PTHR43537">
    <property type="entry name" value="TRANSCRIPTIONAL REGULATOR, GNTR FAMILY"/>
    <property type="match status" value="1"/>
</dbReference>
<dbReference type="GO" id="GO:0003677">
    <property type="term" value="F:DNA binding"/>
    <property type="evidence" value="ECO:0007669"/>
    <property type="project" value="UniProtKB-KW"/>
</dbReference>
<keyword evidence="2" id="KW-0238">DNA-binding</keyword>
<dbReference type="PROSITE" id="PS50949">
    <property type="entry name" value="HTH_GNTR"/>
    <property type="match status" value="1"/>
</dbReference>
<dbReference type="Gene3D" id="1.10.10.10">
    <property type="entry name" value="Winged helix-like DNA-binding domain superfamily/Winged helix DNA-binding domain"/>
    <property type="match status" value="1"/>
</dbReference>
<dbReference type="SUPFAM" id="SSF48008">
    <property type="entry name" value="GntR ligand-binding domain-like"/>
    <property type="match status" value="1"/>
</dbReference>
<dbReference type="AlphaFoldDB" id="F4C1L5"/>
<evidence type="ECO:0000256" key="1">
    <source>
        <dbReference type="ARBA" id="ARBA00023015"/>
    </source>
</evidence>
<gene>
    <name evidence="5" type="ordered locus">Sph21_2741</name>
</gene>
<dbReference type="InterPro" id="IPR036388">
    <property type="entry name" value="WH-like_DNA-bd_sf"/>
</dbReference>
<dbReference type="PANTHER" id="PTHR43537:SF24">
    <property type="entry name" value="GLUCONATE OPERON TRANSCRIPTIONAL REPRESSOR"/>
    <property type="match status" value="1"/>
</dbReference>
<sequence length="239" mass="27664">MEKSKPNTKHLAFDLPKLHNLTMADQVELKLREYFKKKAFKPGDLLPKELEIAASLGVSRNIVREALSRLKALGLIETKKKRGMVLAEPDILGSFEKVLDPLIMPDSTLYDIFGLRLVLEMGLADVLYMYKTDQDIQELEKIVTKEKPDSEKFRIKNEIAFHGKLYAMTNNHTLMRFQSLLLPLFDYVVAFEKDHYKPGGVSHADLLQILREGTVEDFRKGMRFHLEPHFAWLEHLKNK</sequence>
<protein>
    <submittedName>
        <fullName evidence="5">Regulatory protein GntR HTH</fullName>
    </submittedName>
</protein>
<dbReference type="SMART" id="SM00345">
    <property type="entry name" value="HTH_GNTR"/>
    <property type="match status" value="1"/>
</dbReference>
<dbReference type="SUPFAM" id="SSF46785">
    <property type="entry name" value="Winged helix' DNA-binding domain"/>
    <property type="match status" value="1"/>
</dbReference>
<feature type="domain" description="HTH gntR-type" evidence="4">
    <location>
        <begin position="21"/>
        <end position="89"/>
    </location>
</feature>
<dbReference type="GO" id="GO:0003700">
    <property type="term" value="F:DNA-binding transcription factor activity"/>
    <property type="evidence" value="ECO:0007669"/>
    <property type="project" value="InterPro"/>
</dbReference>